<comment type="caution">
    <text evidence="1">The sequence shown here is derived from an EMBL/GenBank/DDBJ whole genome shotgun (WGS) entry which is preliminary data.</text>
</comment>
<dbReference type="AlphaFoldDB" id="A0A401GP56"/>
<organism evidence="1 2">
    <name type="scientific">Sparassis crispa</name>
    <dbReference type="NCBI Taxonomy" id="139825"/>
    <lineage>
        <taxon>Eukaryota</taxon>
        <taxon>Fungi</taxon>
        <taxon>Dikarya</taxon>
        <taxon>Basidiomycota</taxon>
        <taxon>Agaricomycotina</taxon>
        <taxon>Agaricomycetes</taxon>
        <taxon>Polyporales</taxon>
        <taxon>Sparassidaceae</taxon>
        <taxon>Sparassis</taxon>
    </lineage>
</organism>
<accession>A0A401GP56</accession>
<dbReference type="InParanoid" id="A0A401GP56"/>
<name>A0A401GP56_9APHY</name>
<reference evidence="1 2" key="1">
    <citation type="journal article" date="2018" name="Sci. Rep.">
        <title>Genome sequence of the cauliflower mushroom Sparassis crispa (Hanabiratake) and its association with beneficial usage.</title>
        <authorList>
            <person name="Kiyama R."/>
            <person name="Furutani Y."/>
            <person name="Kawaguchi K."/>
            <person name="Nakanishi T."/>
        </authorList>
    </citation>
    <scope>NUCLEOTIDE SEQUENCE [LARGE SCALE GENOMIC DNA]</scope>
</reference>
<dbReference type="Proteomes" id="UP000287166">
    <property type="component" value="Unassembled WGS sequence"/>
</dbReference>
<evidence type="ECO:0000313" key="2">
    <source>
        <dbReference type="Proteomes" id="UP000287166"/>
    </source>
</evidence>
<protein>
    <submittedName>
        <fullName evidence="1">Uncharacterized protein</fullName>
    </submittedName>
</protein>
<sequence length="75" mass="8481">MQTLLLYNIPNILTGNVKIVDRYHVMYGQVGKIDDRAGLTTDPATGELLYTVVFNEGQANEERLKFLRPQVEVAE</sequence>
<dbReference type="GeneID" id="38780846"/>
<dbReference type="RefSeq" id="XP_027614842.1">
    <property type="nucleotide sequence ID" value="XM_027759041.1"/>
</dbReference>
<proteinExistence type="predicted"/>
<keyword evidence="2" id="KW-1185">Reference proteome</keyword>
<dbReference type="EMBL" id="BFAD01000005">
    <property type="protein sequence ID" value="GBE83929.1"/>
    <property type="molecule type" value="Genomic_DNA"/>
</dbReference>
<evidence type="ECO:0000313" key="1">
    <source>
        <dbReference type="EMBL" id="GBE83929.1"/>
    </source>
</evidence>
<gene>
    <name evidence="1" type="ORF">SCP_0509880</name>
</gene>